<sequence>MFGARSPSSLLVRGLHFKHKLTKTLISGQTVLISDEWDGAQQTFHALAGLVALILTIYAPSASLAKPTPAPAGGVTISAGSDKIYSWTLPDMPSTLQMLSQPLALSKPLVSGKDEFDIVLESSLKKGGNKKKQKRSGPSRLDFSVEAEAAAAAGDVSILAAASTGSASPFASGERVLRSLYPVGSYSHSGDKHASFVSTPLPPAAFTGPKSRYIRLEYQMMFQPGFNWVKGGKLPGILMGSELGCNAGCSGGGTAENCFSTRMMWRANGMGELYLYAAKSVYFPNEGPGKCKRSLDKSSPEAIFELQKRWMEDSHIPEIPHELAANGGGCLDGMGVTISPGARNECNSAFGISVGRGGKFQFKSGQWHNITQVVRVNSKGKAVRDGYMAVYLDGTPVVQANKLVLLKNGYDPAKGGDSRLVKFMFSSFFGGGSKDYATPTKQWIAWKDFKMATNSNNAWEH</sequence>
<organism evidence="2 3">
    <name type="scientific">Linnemannia hyalina</name>
    <dbReference type="NCBI Taxonomy" id="64524"/>
    <lineage>
        <taxon>Eukaryota</taxon>
        <taxon>Fungi</taxon>
        <taxon>Fungi incertae sedis</taxon>
        <taxon>Mucoromycota</taxon>
        <taxon>Mortierellomycotina</taxon>
        <taxon>Mortierellomycetes</taxon>
        <taxon>Mortierellales</taxon>
        <taxon>Mortierellaceae</taxon>
        <taxon>Linnemannia</taxon>
    </lineage>
</organism>
<feature type="domain" description="Polysaccharide lyase 14" evidence="1">
    <location>
        <begin position="172"/>
        <end position="293"/>
    </location>
</feature>
<dbReference type="Proteomes" id="UP000707451">
    <property type="component" value="Unassembled WGS sequence"/>
</dbReference>
<reference evidence="2" key="1">
    <citation type="submission" date="2021-06" db="EMBL/GenBank/DDBJ databases">
        <title>Genome Sequence of Mortierella hyaline Strain SCG-10, a Cold-Adapted, Nitrate-Reducing Fungus Isolated from Soil in Minnesota, USA.</title>
        <authorList>
            <person name="Aldossari N."/>
        </authorList>
    </citation>
    <scope>NUCLEOTIDE SEQUENCE</scope>
    <source>
        <strain evidence="2">SCG-10</strain>
    </source>
</reference>
<evidence type="ECO:0000313" key="2">
    <source>
        <dbReference type="EMBL" id="KAG9062980.1"/>
    </source>
</evidence>
<dbReference type="Gene3D" id="2.60.120.200">
    <property type="match status" value="1"/>
</dbReference>
<evidence type="ECO:0000313" key="3">
    <source>
        <dbReference type="Proteomes" id="UP000707451"/>
    </source>
</evidence>
<dbReference type="PANTHER" id="PTHR40124:SF1">
    <property type="entry name" value="DISAGGREGATASE RELATED REPEAT PROTEIN"/>
    <property type="match status" value="1"/>
</dbReference>
<dbReference type="AlphaFoldDB" id="A0A9P8BP56"/>
<gene>
    <name evidence="2" type="ORF">KI688_004580</name>
</gene>
<dbReference type="OrthoDB" id="10069995at2759"/>
<dbReference type="InterPro" id="IPR048958">
    <property type="entry name" value="Polysacc_lyase_14"/>
</dbReference>
<proteinExistence type="predicted"/>
<feature type="domain" description="Polysaccharide lyase 14" evidence="1">
    <location>
        <begin position="343"/>
        <end position="449"/>
    </location>
</feature>
<protein>
    <recommendedName>
        <fullName evidence="1">Polysaccharide lyase 14 domain-containing protein</fullName>
    </recommendedName>
</protein>
<dbReference type="EMBL" id="JAHRHY010000017">
    <property type="protein sequence ID" value="KAG9062980.1"/>
    <property type="molecule type" value="Genomic_DNA"/>
</dbReference>
<evidence type="ECO:0000259" key="1">
    <source>
        <dbReference type="Pfam" id="PF21294"/>
    </source>
</evidence>
<accession>A0A9P8BP56</accession>
<comment type="caution">
    <text evidence="2">The sequence shown here is derived from an EMBL/GenBank/DDBJ whole genome shotgun (WGS) entry which is preliminary data.</text>
</comment>
<keyword evidence="3" id="KW-1185">Reference proteome</keyword>
<dbReference type="PANTHER" id="PTHR40124">
    <property type="match status" value="1"/>
</dbReference>
<dbReference type="Pfam" id="PF21294">
    <property type="entry name" value="Polysacc_lyase_14"/>
    <property type="match status" value="2"/>
</dbReference>
<name>A0A9P8BP56_9FUNG</name>